<dbReference type="PROSITE" id="PS01124">
    <property type="entry name" value="HTH_ARAC_FAMILY_2"/>
    <property type="match status" value="1"/>
</dbReference>
<protein>
    <submittedName>
        <fullName evidence="5">AraC family transcriptional regulator</fullName>
    </submittedName>
</protein>
<dbReference type="PANTHER" id="PTHR47894:SF4">
    <property type="entry name" value="HTH-TYPE TRANSCRIPTIONAL REGULATOR GADX"/>
    <property type="match status" value="1"/>
</dbReference>
<evidence type="ECO:0000256" key="3">
    <source>
        <dbReference type="ARBA" id="ARBA00023163"/>
    </source>
</evidence>
<dbReference type="PRINTS" id="PR00032">
    <property type="entry name" value="HTHARAC"/>
</dbReference>
<dbReference type="InterPro" id="IPR018060">
    <property type="entry name" value="HTH_AraC"/>
</dbReference>
<feature type="domain" description="HTH araC/xylS-type" evidence="4">
    <location>
        <begin position="232"/>
        <end position="330"/>
    </location>
</feature>
<keyword evidence="1" id="KW-0805">Transcription regulation</keyword>
<dbReference type="EMBL" id="CP067136">
    <property type="protein sequence ID" value="WCR08529.1"/>
    <property type="molecule type" value="Genomic_DNA"/>
</dbReference>
<keyword evidence="3" id="KW-0804">Transcription</keyword>
<dbReference type="Gene3D" id="1.10.10.60">
    <property type="entry name" value="Homeodomain-like"/>
    <property type="match status" value="1"/>
</dbReference>
<evidence type="ECO:0000256" key="2">
    <source>
        <dbReference type="ARBA" id="ARBA00023125"/>
    </source>
</evidence>
<dbReference type="InterPro" id="IPR032687">
    <property type="entry name" value="AraC-type_N"/>
</dbReference>
<dbReference type="InterPro" id="IPR009057">
    <property type="entry name" value="Homeodomain-like_sf"/>
</dbReference>
<dbReference type="SUPFAM" id="SSF46689">
    <property type="entry name" value="Homeodomain-like"/>
    <property type="match status" value="1"/>
</dbReference>
<accession>A0ABY7SNQ2</accession>
<name>A0ABY7SNQ2_9RHOB</name>
<evidence type="ECO:0000259" key="4">
    <source>
        <dbReference type="PROSITE" id="PS01124"/>
    </source>
</evidence>
<organism evidence="5 6">
    <name type="scientific">Paracoccus fistulariae</name>
    <dbReference type="NCBI Taxonomy" id="658446"/>
    <lineage>
        <taxon>Bacteria</taxon>
        <taxon>Pseudomonadati</taxon>
        <taxon>Pseudomonadota</taxon>
        <taxon>Alphaproteobacteria</taxon>
        <taxon>Rhodobacterales</taxon>
        <taxon>Paracoccaceae</taxon>
        <taxon>Paracoccus</taxon>
    </lineage>
</organism>
<evidence type="ECO:0000313" key="5">
    <source>
        <dbReference type="EMBL" id="WCR08529.1"/>
    </source>
</evidence>
<evidence type="ECO:0000256" key="1">
    <source>
        <dbReference type="ARBA" id="ARBA00023015"/>
    </source>
</evidence>
<dbReference type="RefSeq" id="WP_271883419.1">
    <property type="nucleotide sequence ID" value="NZ_CP067136.1"/>
</dbReference>
<dbReference type="Proteomes" id="UP001219349">
    <property type="component" value="Chromosome"/>
</dbReference>
<keyword evidence="2" id="KW-0238">DNA-binding</keyword>
<dbReference type="InterPro" id="IPR020449">
    <property type="entry name" value="Tscrpt_reg_AraC-type_HTH"/>
</dbReference>
<reference evidence="5 6" key="1">
    <citation type="submission" date="2021-01" db="EMBL/GenBank/DDBJ databases">
        <title>Biogeographic distribution of Paracoccus.</title>
        <authorList>
            <person name="Hollensteiner J."/>
            <person name="Leineberger J."/>
            <person name="Brinkhoff T."/>
            <person name="Daniel R."/>
        </authorList>
    </citation>
    <scope>NUCLEOTIDE SEQUENCE [LARGE SCALE GENOMIC DNA]</scope>
    <source>
        <strain evidence="5 6">KCTC 22803</strain>
    </source>
</reference>
<gene>
    <name evidence="5" type="ORF">JHX87_06865</name>
</gene>
<dbReference type="PANTHER" id="PTHR47894">
    <property type="entry name" value="HTH-TYPE TRANSCRIPTIONAL REGULATOR GADX"/>
    <property type="match status" value="1"/>
</dbReference>
<keyword evidence="6" id="KW-1185">Reference proteome</keyword>
<evidence type="ECO:0000313" key="6">
    <source>
        <dbReference type="Proteomes" id="UP001219349"/>
    </source>
</evidence>
<dbReference type="Pfam" id="PF12833">
    <property type="entry name" value="HTH_18"/>
    <property type="match status" value="1"/>
</dbReference>
<dbReference type="SMART" id="SM00342">
    <property type="entry name" value="HTH_ARAC"/>
    <property type="match status" value="1"/>
</dbReference>
<sequence>MASYFNRASTLVGTREVAAQAGKDVSAAMQAVGLPMALFNKPDERIAFDDICALFEHCAASWQMPDFGLRLAPFQHLEVLGPVALVTKMERDLRSAMQAITRNLLIHSNALSATLDEQGDVASIGVEMQPSAAGTRQYMLLAIGVARNVLEQAGEQKVDLIEVSFRHDAGDVQAAAERYFGCPIRFGAERNAIYFDRATLDRPLEHSDAAYHAIIERYLLTARQEASGRFSDDVRHEIARQMELDVCTLDSVANSLRLEPRSLQRRLKHEGLSFRDLVDDWRKARAKALVTQTRLPLSEISLALGYSDQSIFSRAFQRWHGAGPLAYRRQALRDSAPA</sequence>
<proteinExistence type="predicted"/>
<dbReference type="Pfam" id="PF12625">
    <property type="entry name" value="Arabinose_bd"/>
    <property type="match status" value="1"/>
</dbReference>